<dbReference type="AlphaFoldDB" id="A0A4Q1RJ77"/>
<organism evidence="1 2">
    <name type="scientific">Blautia faecicola</name>
    <dbReference type="NCBI Taxonomy" id="2509240"/>
    <lineage>
        <taxon>Bacteria</taxon>
        <taxon>Bacillati</taxon>
        <taxon>Bacillota</taxon>
        <taxon>Clostridia</taxon>
        <taxon>Lachnospirales</taxon>
        <taxon>Lachnospiraceae</taxon>
        <taxon>Blautia</taxon>
    </lineage>
</organism>
<comment type="caution">
    <text evidence="1">The sequence shown here is derived from an EMBL/GenBank/DDBJ whole genome shotgun (WGS) entry which is preliminary data.</text>
</comment>
<reference evidence="1 2" key="1">
    <citation type="submission" date="2019-01" db="EMBL/GenBank/DDBJ databases">
        <title>Blautia sp. nov. KGMB01111 isolated human feces.</title>
        <authorList>
            <person name="Park J.-E."/>
            <person name="Kim J.-S."/>
            <person name="Park S.-H."/>
        </authorList>
    </citation>
    <scope>NUCLEOTIDE SEQUENCE [LARGE SCALE GENOMIC DNA]</scope>
    <source>
        <strain evidence="1 2">KGMB01111</strain>
    </source>
</reference>
<protein>
    <submittedName>
        <fullName evidence="1">Uncharacterized protein</fullName>
    </submittedName>
</protein>
<proteinExistence type="predicted"/>
<evidence type="ECO:0000313" key="1">
    <source>
        <dbReference type="EMBL" id="RXS75814.1"/>
    </source>
</evidence>
<dbReference type="RefSeq" id="WP_022399515.1">
    <property type="nucleotide sequence ID" value="NZ_DAWBJR010000018.1"/>
</dbReference>
<keyword evidence="2" id="KW-1185">Reference proteome</keyword>
<sequence>MKEKENQKLIDSYDYLSNAASTHDCTGLIPSAPVSEEELESYEDVYHYRPPRMKSSPDTEEK</sequence>
<dbReference type="Proteomes" id="UP000290106">
    <property type="component" value="Unassembled WGS sequence"/>
</dbReference>
<gene>
    <name evidence="1" type="ORF">ETP43_11765</name>
</gene>
<dbReference type="OrthoDB" id="1976175at2"/>
<dbReference type="EMBL" id="SDKC01000001">
    <property type="protein sequence ID" value="RXS75814.1"/>
    <property type="molecule type" value="Genomic_DNA"/>
</dbReference>
<evidence type="ECO:0000313" key="2">
    <source>
        <dbReference type="Proteomes" id="UP000290106"/>
    </source>
</evidence>
<accession>A0A4Q1RJ77</accession>
<name>A0A4Q1RJ77_9FIRM</name>